<feature type="DNA-binding region" description="H-T-H motif" evidence="4">
    <location>
        <begin position="24"/>
        <end position="43"/>
    </location>
</feature>
<accession>A0A1E7QZ29</accession>
<organism evidence="6 7">
    <name type="scientific">Acinetobacter qingfengensis</name>
    <dbReference type="NCBI Taxonomy" id="1262585"/>
    <lineage>
        <taxon>Bacteria</taxon>
        <taxon>Pseudomonadati</taxon>
        <taxon>Pseudomonadota</taxon>
        <taxon>Gammaproteobacteria</taxon>
        <taxon>Moraxellales</taxon>
        <taxon>Moraxellaceae</taxon>
        <taxon>Acinetobacter</taxon>
    </lineage>
</organism>
<dbReference type="RefSeq" id="WP_070070896.1">
    <property type="nucleotide sequence ID" value="NZ_MKKK01000067.1"/>
</dbReference>
<evidence type="ECO:0000256" key="3">
    <source>
        <dbReference type="ARBA" id="ARBA00023163"/>
    </source>
</evidence>
<dbReference type="Proteomes" id="UP000185895">
    <property type="component" value="Unassembled WGS sequence"/>
</dbReference>
<keyword evidence="7" id="KW-1185">Reference proteome</keyword>
<dbReference type="InterPro" id="IPR001647">
    <property type="entry name" value="HTH_TetR"/>
</dbReference>
<keyword evidence="1" id="KW-0805">Transcription regulation</keyword>
<dbReference type="PROSITE" id="PS50977">
    <property type="entry name" value="HTH_TETR_2"/>
    <property type="match status" value="1"/>
</dbReference>
<reference evidence="6 7" key="1">
    <citation type="submission" date="2016-09" db="EMBL/GenBank/DDBJ databases">
        <authorList>
            <person name="Capua I."/>
            <person name="De Benedictis P."/>
            <person name="Joannis T."/>
            <person name="Lombin L.H."/>
            <person name="Cattoli G."/>
        </authorList>
    </citation>
    <scope>NUCLEOTIDE SEQUENCE [LARGE SCALE GENOMIC DNA]</scope>
    <source>
        <strain evidence="6 7">ANC 4671</strain>
    </source>
</reference>
<evidence type="ECO:0000313" key="7">
    <source>
        <dbReference type="Proteomes" id="UP000185895"/>
    </source>
</evidence>
<evidence type="ECO:0000256" key="1">
    <source>
        <dbReference type="ARBA" id="ARBA00023015"/>
    </source>
</evidence>
<name>A0A1E7QZ29_9GAMM</name>
<comment type="caution">
    <text evidence="6">The sequence shown here is derived from an EMBL/GenBank/DDBJ whole genome shotgun (WGS) entry which is preliminary data.</text>
</comment>
<dbReference type="STRING" id="1262585.BJI46_06035"/>
<feature type="domain" description="HTH tetR-type" evidence="5">
    <location>
        <begin position="1"/>
        <end position="61"/>
    </location>
</feature>
<dbReference type="SUPFAM" id="SSF46689">
    <property type="entry name" value="Homeodomain-like"/>
    <property type="match status" value="1"/>
</dbReference>
<dbReference type="SUPFAM" id="SSF48498">
    <property type="entry name" value="Tetracyclin repressor-like, C-terminal domain"/>
    <property type="match status" value="1"/>
</dbReference>
<keyword evidence="3" id="KW-0804">Transcription</keyword>
<dbReference type="Gene3D" id="1.10.357.10">
    <property type="entry name" value="Tetracycline Repressor, domain 2"/>
    <property type="match status" value="1"/>
</dbReference>
<evidence type="ECO:0000259" key="5">
    <source>
        <dbReference type="PROSITE" id="PS50977"/>
    </source>
</evidence>
<dbReference type="InterPro" id="IPR009057">
    <property type="entry name" value="Homeodomain-like_sf"/>
</dbReference>
<proteinExistence type="predicted"/>
<protein>
    <recommendedName>
        <fullName evidence="5">HTH tetR-type domain-containing protein</fullName>
    </recommendedName>
</protein>
<evidence type="ECO:0000256" key="4">
    <source>
        <dbReference type="PROSITE-ProRule" id="PRU00335"/>
    </source>
</evidence>
<evidence type="ECO:0000313" key="6">
    <source>
        <dbReference type="EMBL" id="OEY92301.1"/>
    </source>
</evidence>
<dbReference type="GO" id="GO:0003677">
    <property type="term" value="F:DNA binding"/>
    <property type="evidence" value="ECO:0007669"/>
    <property type="project" value="UniProtKB-UniRule"/>
</dbReference>
<keyword evidence="2 4" id="KW-0238">DNA-binding</keyword>
<dbReference type="Pfam" id="PF00440">
    <property type="entry name" value="TetR_N"/>
    <property type="match status" value="1"/>
</dbReference>
<dbReference type="InterPro" id="IPR036271">
    <property type="entry name" value="Tet_transcr_reg_TetR-rel_C_sf"/>
</dbReference>
<dbReference type="EMBL" id="MKKK01000067">
    <property type="protein sequence ID" value="OEY92301.1"/>
    <property type="molecule type" value="Genomic_DNA"/>
</dbReference>
<gene>
    <name evidence="6" type="ORF">BJI46_06035</name>
</gene>
<sequence>MDKKRQYLPQAWQLFNQNGFHATGVEEIRQQLNITKKTLYRYFSSKEQLIIEVLQYRNQVFLQKLSEFMQNHNGHAAMLRYLDFLQDWVQQADFYGCNFINACAEYSHVNSAPHQIAQQHKKNIEQILASHQIEQPYLDQIFTVGEGLIVSSQVMGYNEQVFLNLKKLFL</sequence>
<dbReference type="PANTHER" id="PTHR47506">
    <property type="entry name" value="TRANSCRIPTIONAL REGULATORY PROTEIN"/>
    <property type="match status" value="1"/>
</dbReference>
<dbReference type="AlphaFoldDB" id="A0A1E7QZ29"/>
<dbReference type="PANTHER" id="PTHR47506:SF1">
    <property type="entry name" value="HTH-TYPE TRANSCRIPTIONAL REGULATOR YJDC"/>
    <property type="match status" value="1"/>
</dbReference>
<dbReference type="PRINTS" id="PR00455">
    <property type="entry name" value="HTHTETR"/>
</dbReference>
<evidence type="ECO:0000256" key="2">
    <source>
        <dbReference type="ARBA" id="ARBA00023125"/>
    </source>
</evidence>